<evidence type="ECO:0000313" key="1">
    <source>
        <dbReference type="EMBL" id="MFH8547826.1"/>
    </source>
</evidence>
<accession>A0ABW7QS49</accession>
<dbReference type="RefSeq" id="WP_397714150.1">
    <property type="nucleotide sequence ID" value="NZ_JBIRGN010000004.1"/>
</dbReference>
<organism evidence="1 2">
    <name type="scientific">Streptomyces longisporoflavus</name>
    <dbReference type="NCBI Taxonomy" id="28044"/>
    <lineage>
        <taxon>Bacteria</taxon>
        <taxon>Bacillati</taxon>
        <taxon>Actinomycetota</taxon>
        <taxon>Actinomycetes</taxon>
        <taxon>Kitasatosporales</taxon>
        <taxon>Streptomycetaceae</taxon>
        <taxon>Streptomyces</taxon>
    </lineage>
</organism>
<protein>
    <submittedName>
        <fullName evidence="1">Uncharacterized protein</fullName>
    </submittedName>
</protein>
<comment type="caution">
    <text evidence="1">The sequence shown here is derived from an EMBL/GenBank/DDBJ whole genome shotgun (WGS) entry which is preliminary data.</text>
</comment>
<name>A0ABW7QS49_9ACTN</name>
<dbReference type="EMBL" id="JBIRGQ010000004">
    <property type="protein sequence ID" value="MFH8547826.1"/>
    <property type="molecule type" value="Genomic_DNA"/>
</dbReference>
<evidence type="ECO:0000313" key="2">
    <source>
        <dbReference type="Proteomes" id="UP001610818"/>
    </source>
</evidence>
<proteinExistence type="predicted"/>
<sequence>MGQDDIECIEEGGTTPTPALLRLLAAALDSDVHLTPGHDLGSLWFEGHAA</sequence>
<reference evidence="1 2" key="1">
    <citation type="submission" date="2024-10" db="EMBL/GenBank/DDBJ databases">
        <title>The Natural Products Discovery Center: Release of the First 8490 Sequenced Strains for Exploring Actinobacteria Biosynthetic Diversity.</title>
        <authorList>
            <person name="Kalkreuter E."/>
            <person name="Kautsar S.A."/>
            <person name="Yang D."/>
            <person name="Bader C.D."/>
            <person name="Teijaro C.N."/>
            <person name="Fluegel L."/>
            <person name="Davis C.M."/>
            <person name="Simpson J.R."/>
            <person name="Lauterbach L."/>
            <person name="Steele A.D."/>
            <person name="Gui C."/>
            <person name="Meng S."/>
            <person name="Li G."/>
            <person name="Viehrig K."/>
            <person name="Ye F."/>
            <person name="Su P."/>
            <person name="Kiefer A.F."/>
            <person name="Nichols A."/>
            <person name="Cepeda A.J."/>
            <person name="Yan W."/>
            <person name="Fan B."/>
            <person name="Jiang Y."/>
            <person name="Adhikari A."/>
            <person name="Zheng C.-J."/>
            <person name="Schuster L."/>
            <person name="Cowan T.M."/>
            <person name="Smanski M.J."/>
            <person name="Chevrette M.G."/>
            <person name="De Carvalho L.P.S."/>
            <person name="Shen B."/>
        </authorList>
    </citation>
    <scope>NUCLEOTIDE SEQUENCE [LARGE SCALE GENOMIC DNA]</scope>
    <source>
        <strain evidence="1 2">NPDC017990</strain>
    </source>
</reference>
<dbReference type="Proteomes" id="UP001610818">
    <property type="component" value="Unassembled WGS sequence"/>
</dbReference>
<keyword evidence="2" id="KW-1185">Reference proteome</keyword>
<gene>
    <name evidence="1" type="ORF">ACH4F9_22730</name>
</gene>